<keyword evidence="3" id="KW-1185">Reference proteome</keyword>
<evidence type="ECO:0000256" key="1">
    <source>
        <dbReference type="SAM" id="Phobius"/>
    </source>
</evidence>
<dbReference type="InterPro" id="IPR007720">
    <property type="entry name" value="PigQ/GPI1"/>
</dbReference>
<evidence type="ECO:0000313" key="2">
    <source>
        <dbReference type="EMBL" id="EKF32981.1"/>
    </source>
</evidence>
<dbReference type="GO" id="GO:0006506">
    <property type="term" value="P:GPI anchor biosynthetic process"/>
    <property type="evidence" value="ECO:0007669"/>
    <property type="project" value="InterPro"/>
</dbReference>
<feature type="transmembrane region" description="Helical" evidence="1">
    <location>
        <begin position="527"/>
        <end position="547"/>
    </location>
</feature>
<protein>
    <submittedName>
        <fullName evidence="2">UDP-GlcNAc:PI a1-6 GlcNAc-transferase, putative</fullName>
    </submittedName>
</protein>
<keyword evidence="1" id="KW-0812">Transmembrane</keyword>
<dbReference type="GO" id="GO:0016740">
    <property type="term" value="F:transferase activity"/>
    <property type="evidence" value="ECO:0007669"/>
    <property type="project" value="UniProtKB-KW"/>
</dbReference>
<name>K2NDJ2_TRYCR</name>
<dbReference type="OrthoDB" id="70250at2759"/>
<dbReference type="GO" id="GO:0016020">
    <property type="term" value="C:membrane"/>
    <property type="evidence" value="ECO:0007669"/>
    <property type="project" value="InterPro"/>
</dbReference>
<feature type="transmembrane region" description="Helical" evidence="1">
    <location>
        <begin position="643"/>
        <end position="663"/>
    </location>
</feature>
<dbReference type="EMBL" id="AHKC01009492">
    <property type="protein sequence ID" value="EKF32981.1"/>
    <property type="molecule type" value="Genomic_DNA"/>
</dbReference>
<dbReference type="PANTHER" id="PTHR21329">
    <property type="entry name" value="PHOSPHATIDYLINOSITOL N-ACETYLGLUCOSAMINYLTRANSFERASE SUBUNIT Q-RELATED"/>
    <property type="match status" value="1"/>
</dbReference>
<dbReference type="Proteomes" id="UP000007350">
    <property type="component" value="Unassembled WGS sequence"/>
</dbReference>
<feature type="transmembrane region" description="Helical" evidence="1">
    <location>
        <begin position="552"/>
        <end position="571"/>
    </location>
</feature>
<organism evidence="2 3">
    <name type="scientific">Trypanosoma cruzi marinkellei</name>
    <dbReference type="NCBI Taxonomy" id="85056"/>
    <lineage>
        <taxon>Eukaryota</taxon>
        <taxon>Discoba</taxon>
        <taxon>Euglenozoa</taxon>
        <taxon>Kinetoplastea</taxon>
        <taxon>Metakinetoplastina</taxon>
        <taxon>Trypanosomatida</taxon>
        <taxon>Trypanosomatidae</taxon>
        <taxon>Trypanosoma</taxon>
        <taxon>Schizotrypanum</taxon>
    </lineage>
</organism>
<accession>K2NDJ2</accession>
<feature type="transmembrane region" description="Helical" evidence="1">
    <location>
        <begin position="610"/>
        <end position="631"/>
    </location>
</feature>
<feature type="transmembrane region" description="Helical" evidence="1">
    <location>
        <begin position="362"/>
        <end position="389"/>
    </location>
</feature>
<proteinExistence type="predicted"/>
<keyword evidence="2" id="KW-0808">Transferase</keyword>
<reference evidence="2 3" key="1">
    <citation type="journal article" date="2012" name="BMC Genomics">
        <title>Comparative genomic analysis of human infective Trypanosoma cruzi lineages with the bat-restricted subspecies T. cruzi marinkellei.</title>
        <authorList>
            <person name="Franzen O."/>
            <person name="Talavera-Lopez C."/>
            <person name="Ochaya S."/>
            <person name="Butler C.E."/>
            <person name="Messenger L.A."/>
            <person name="Lewis M.D."/>
            <person name="Llewellyn M.S."/>
            <person name="Marinkelle C.J."/>
            <person name="Tyler K.M."/>
            <person name="Miles M.A."/>
            <person name="Andersson B."/>
        </authorList>
    </citation>
    <scope>NUCLEOTIDE SEQUENCE [LARGE SCALE GENOMIC DNA]</scope>
    <source>
        <strain evidence="2 3">B7</strain>
    </source>
</reference>
<keyword evidence="1" id="KW-1133">Transmembrane helix</keyword>
<dbReference type="PANTHER" id="PTHR21329:SF3">
    <property type="entry name" value="PHOSPHATIDYLINOSITOL N-ACETYLGLUCOSAMINYLTRANSFERASE SUBUNIT Q"/>
    <property type="match status" value="1"/>
</dbReference>
<evidence type="ECO:0000313" key="3">
    <source>
        <dbReference type="Proteomes" id="UP000007350"/>
    </source>
</evidence>
<sequence length="826" mass="92536">MAVSTTPHVCTLLWPFLGEQEGSEKEDSWLLGWNPRGLVIVVVAIVQSNAFEDALRVIDRIREHKVKENVEGRGPWRKDVSSLAPLSVLGRLRSLRAHYITLGDEERVRSENWVRSERQRSDIWIELNKGPVLDQVWCCGYGVQPCHLHVIRTDPCGKYAKSPTVFSATARFGCDGIAELLQGRQPLCIPGVHSSLEGVLLPPHMVPLAGPCVGRRLEPESSALSRSFLRRATEEFSENNFSVDEILNNGNSSLRRDREKLDPQGVFLEPVDIEPVPISPVNGLPPRLDFPTTADSAEMSRLLRCNNRGRALRKYLECCGGKVKSGGGNDGREKNDSDHYSTKEIETNGTKALETQSFWEHYLYVSIGVLLSVLMFFIPVLTFLGKLFCTAALLEFRLRELIHWLALLQGRTHVCGLHPVLPHMIHEDSTFQRFCAVNFLIRLLVDGLLGTLGSLLLAVGGTALIAKSGSFCRYFLYDVHMGYMEWFEGWPAGLKMNEDLNMTLCFFAKWVLQASWDLVVDFNWVELVYKLLVYIAPFGASCAFALISDVSILVSLHVLLLFHAISVPYRVMRSMTGSLFLQLRGKKYNPLRRRTDTYDFEVDQMLMGTLLFTVTVFLFPTLAVYYFYFALARSFIWLVQEGLVSATHITLYLPVYPVIYWAMNRWKWPGGFAITTPKVTRVRHHANGTGSSPCTSTTVEVTVVSKPLGLHIFLSDFLLVLKILANRRPFRMLEVIYQAQVWRNTNPLERLIPHLQKDCINAGICMQPASTVKTTTRTTKAASVATTTAAAAADTISASLTDTSFVAETATPTTNAPSPSVTSSRH</sequence>
<keyword evidence="1" id="KW-0472">Membrane</keyword>
<comment type="caution">
    <text evidence="2">The sequence shown here is derived from an EMBL/GenBank/DDBJ whole genome shotgun (WGS) entry which is preliminary data.</text>
</comment>
<dbReference type="GO" id="GO:0005783">
    <property type="term" value="C:endoplasmic reticulum"/>
    <property type="evidence" value="ECO:0007669"/>
    <property type="project" value="TreeGrafter"/>
</dbReference>
<feature type="transmembrane region" description="Helical" evidence="1">
    <location>
        <begin position="443"/>
        <end position="466"/>
    </location>
</feature>
<gene>
    <name evidence="2" type="ORF">MOQ_003157</name>
</gene>
<dbReference type="Pfam" id="PF05024">
    <property type="entry name" value="Gpi1"/>
    <property type="match status" value="1"/>
</dbReference>
<dbReference type="AlphaFoldDB" id="K2NDJ2"/>